<proteinExistence type="predicted"/>
<dbReference type="Proteomes" id="UP000182589">
    <property type="component" value="Unassembled WGS sequence"/>
</dbReference>
<dbReference type="RefSeq" id="WP_074693902.1">
    <property type="nucleotide sequence ID" value="NZ_FNOJ01000032.1"/>
</dbReference>
<name>A0A1H2YBY7_9BACL</name>
<keyword evidence="3" id="KW-1185">Reference proteome</keyword>
<reference evidence="3" key="1">
    <citation type="submission" date="2016-10" db="EMBL/GenBank/DDBJ databases">
        <authorList>
            <person name="Varghese N."/>
        </authorList>
    </citation>
    <scope>NUCLEOTIDE SEQUENCE [LARGE SCALE GENOMIC DNA]</scope>
    <source>
        <strain evidence="3">DSM 12489</strain>
    </source>
</reference>
<evidence type="ECO:0000313" key="3">
    <source>
        <dbReference type="Proteomes" id="UP000182589"/>
    </source>
</evidence>
<organism evidence="2 3">
    <name type="scientific">Alicyclobacillus hesperidum</name>
    <dbReference type="NCBI Taxonomy" id="89784"/>
    <lineage>
        <taxon>Bacteria</taxon>
        <taxon>Bacillati</taxon>
        <taxon>Bacillota</taxon>
        <taxon>Bacilli</taxon>
        <taxon>Bacillales</taxon>
        <taxon>Alicyclobacillaceae</taxon>
        <taxon>Alicyclobacillus</taxon>
    </lineage>
</organism>
<evidence type="ECO:0000313" key="2">
    <source>
        <dbReference type="EMBL" id="SDX02560.1"/>
    </source>
</evidence>
<dbReference type="AlphaFoldDB" id="A0A1H2YBY7"/>
<protein>
    <recommendedName>
        <fullName evidence="4">LexA DNA binding domain-containing protein</fullName>
    </recommendedName>
</protein>
<accession>A0A1H2YBY7</accession>
<evidence type="ECO:0008006" key="4">
    <source>
        <dbReference type="Google" id="ProtNLM"/>
    </source>
</evidence>
<sequence>MANTLMYEAVAAKLRELYDTHQRPIGPTEIGLALGFDYQQASSRTSPMLKRLVAEGSAKRTPNGKYVPVQESEVTS</sequence>
<feature type="region of interest" description="Disordered" evidence="1">
    <location>
        <begin position="54"/>
        <end position="76"/>
    </location>
</feature>
<dbReference type="EMBL" id="FNOJ01000032">
    <property type="protein sequence ID" value="SDX02560.1"/>
    <property type="molecule type" value="Genomic_DNA"/>
</dbReference>
<evidence type="ECO:0000256" key="1">
    <source>
        <dbReference type="SAM" id="MobiDB-lite"/>
    </source>
</evidence>
<gene>
    <name evidence="2" type="ORF">SAMN04489725_1324</name>
</gene>